<dbReference type="OrthoDB" id="5420906at2"/>
<evidence type="ECO:0000256" key="3">
    <source>
        <dbReference type="ARBA" id="ARBA00022475"/>
    </source>
</evidence>
<dbReference type="EMBL" id="CP003915">
    <property type="protein sequence ID" value="AHG62934.1"/>
    <property type="molecule type" value="Genomic_DNA"/>
</dbReference>
<keyword evidence="2 9" id="KW-0813">Transport</keyword>
<comment type="function">
    <text evidence="9">Part of the tripartite ATP-independent periplasmic (TRAP) transport system.</text>
</comment>
<keyword evidence="12" id="KW-1185">Reference proteome</keyword>
<reference evidence="11 12" key="1">
    <citation type="journal article" date="2014" name="Microbiology">
        <title>Unravelling the complete genome sequence of Advenella mimigardefordensis strain DPN7T and novel insights in the catabolism of the xenobiotic polythioester precursor 3,3'-dithiodipropionate.</title>
        <authorList>
            <person name="Wubbeler J.H."/>
            <person name="Hiessl S."/>
            <person name="Schuldes J."/>
            <person name="Thurmer A."/>
            <person name="Daniel R."/>
            <person name="Steinbuchel A."/>
        </authorList>
    </citation>
    <scope>NUCLEOTIDE SEQUENCE [LARGE SCALE GENOMIC DNA]</scope>
    <source>
        <strain evidence="12">DSM 17166 / LMG 22922 / DPN7</strain>
    </source>
</reference>
<feature type="transmembrane region" description="Helical" evidence="9">
    <location>
        <begin position="140"/>
        <end position="164"/>
    </location>
</feature>
<dbReference type="Pfam" id="PF04290">
    <property type="entry name" value="DctQ"/>
    <property type="match status" value="1"/>
</dbReference>
<dbReference type="HOGENOM" id="CLU_086356_2_1_4"/>
<keyword evidence="5 9" id="KW-0812">Transmembrane</keyword>
<evidence type="ECO:0000256" key="5">
    <source>
        <dbReference type="ARBA" id="ARBA00022692"/>
    </source>
</evidence>
<evidence type="ECO:0000313" key="12">
    <source>
        <dbReference type="Proteomes" id="UP000019095"/>
    </source>
</evidence>
<keyword evidence="3" id="KW-1003">Cell membrane</keyword>
<keyword evidence="7 9" id="KW-0472">Membrane</keyword>
<proteinExistence type="inferred from homology"/>
<gene>
    <name evidence="11" type="ORF">MIM_c08350</name>
</gene>
<feature type="transmembrane region" description="Helical" evidence="9">
    <location>
        <begin position="50"/>
        <end position="72"/>
    </location>
</feature>
<dbReference type="STRING" id="1247726.MIM_c08350"/>
<evidence type="ECO:0000313" key="11">
    <source>
        <dbReference type="EMBL" id="AHG62934.1"/>
    </source>
</evidence>
<feature type="domain" description="Tripartite ATP-independent periplasmic transporters DctQ component" evidence="10">
    <location>
        <begin position="30"/>
        <end position="158"/>
    </location>
</feature>
<organism evidence="11 12">
    <name type="scientific">Advenella mimigardefordensis (strain DSM 17166 / LMG 22922 / DPN7)</name>
    <dbReference type="NCBI Taxonomy" id="1247726"/>
    <lineage>
        <taxon>Bacteria</taxon>
        <taxon>Pseudomonadati</taxon>
        <taxon>Pseudomonadota</taxon>
        <taxon>Betaproteobacteria</taxon>
        <taxon>Burkholderiales</taxon>
        <taxon>Alcaligenaceae</taxon>
    </lineage>
</organism>
<dbReference type="PATRIC" id="fig|1247726.3.peg.904"/>
<dbReference type="PANTHER" id="PTHR35011">
    <property type="entry name" value="2,3-DIKETO-L-GULONATE TRAP TRANSPORTER SMALL PERMEASE PROTEIN YIAM"/>
    <property type="match status" value="1"/>
</dbReference>
<dbReference type="InterPro" id="IPR055348">
    <property type="entry name" value="DctQ"/>
</dbReference>
<dbReference type="Proteomes" id="UP000019095">
    <property type="component" value="Chromosome"/>
</dbReference>
<name>W0P7V1_ADVMD</name>
<comment type="subunit">
    <text evidence="9">The complex comprises the extracytoplasmic solute receptor protein and the two transmembrane proteins.</text>
</comment>
<evidence type="ECO:0000256" key="9">
    <source>
        <dbReference type="RuleBase" id="RU369079"/>
    </source>
</evidence>
<feature type="transmembrane region" description="Helical" evidence="9">
    <location>
        <begin position="18"/>
        <end position="38"/>
    </location>
</feature>
<evidence type="ECO:0000256" key="8">
    <source>
        <dbReference type="ARBA" id="ARBA00038436"/>
    </source>
</evidence>
<feature type="transmembrane region" description="Helical" evidence="9">
    <location>
        <begin position="93"/>
        <end position="115"/>
    </location>
</feature>
<evidence type="ECO:0000256" key="1">
    <source>
        <dbReference type="ARBA" id="ARBA00004429"/>
    </source>
</evidence>
<evidence type="ECO:0000256" key="4">
    <source>
        <dbReference type="ARBA" id="ARBA00022519"/>
    </source>
</evidence>
<dbReference type="RefSeq" id="WP_025371541.1">
    <property type="nucleotide sequence ID" value="NZ_CP003915.1"/>
</dbReference>
<dbReference type="AlphaFoldDB" id="W0P7V1"/>
<dbReference type="GO" id="GO:0022857">
    <property type="term" value="F:transmembrane transporter activity"/>
    <property type="evidence" value="ECO:0007669"/>
    <property type="project" value="UniProtKB-UniRule"/>
</dbReference>
<dbReference type="KEGG" id="amim:MIM_c08350"/>
<evidence type="ECO:0000256" key="6">
    <source>
        <dbReference type="ARBA" id="ARBA00022989"/>
    </source>
</evidence>
<comment type="subcellular location">
    <subcellularLocation>
        <location evidence="1 9">Cell inner membrane</location>
        <topology evidence="1 9">Multi-pass membrane protein</topology>
    </subcellularLocation>
</comment>
<accession>W0P7V1</accession>
<comment type="similarity">
    <text evidence="8 9">Belongs to the TRAP transporter small permease family.</text>
</comment>
<sequence length="169" mass="19278">MPAFVSVYIVGVTRINKFFFNIASLLIFVIVFSMLYEVVSRYVFHSPTTWGMELATLLFGPYFLLGGAYLLHMRGHVSLDLLQNKLSVKNQRLLDLFSFLIIIVFSIIMFSYSFAPAIEAWNYKETSFSAWNPPVWPVKFAIPISVLLLGLQSFAEMLAVLYSAKDEQP</sequence>
<evidence type="ECO:0000256" key="2">
    <source>
        <dbReference type="ARBA" id="ARBA00022448"/>
    </source>
</evidence>
<protein>
    <recommendedName>
        <fullName evidence="9">TRAP transporter small permease protein</fullName>
    </recommendedName>
</protein>
<dbReference type="GO" id="GO:0005886">
    <property type="term" value="C:plasma membrane"/>
    <property type="evidence" value="ECO:0007669"/>
    <property type="project" value="UniProtKB-SubCell"/>
</dbReference>
<dbReference type="InterPro" id="IPR007387">
    <property type="entry name" value="TRAP_DctQ"/>
</dbReference>
<evidence type="ECO:0000256" key="7">
    <source>
        <dbReference type="ARBA" id="ARBA00023136"/>
    </source>
</evidence>
<evidence type="ECO:0000259" key="10">
    <source>
        <dbReference type="Pfam" id="PF04290"/>
    </source>
</evidence>
<keyword evidence="4 9" id="KW-0997">Cell inner membrane</keyword>
<dbReference type="PANTHER" id="PTHR35011:SF4">
    <property type="entry name" value="SLL1102 PROTEIN"/>
    <property type="match status" value="1"/>
</dbReference>
<keyword evidence="6 9" id="KW-1133">Transmembrane helix</keyword>
<dbReference type="eggNOG" id="COG4665">
    <property type="taxonomic scope" value="Bacteria"/>
</dbReference>